<name>A0A6J5KUF0_9CAUD</name>
<dbReference type="InterPro" id="IPR022595">
    <property type="entry name" value="Enc34_ssDNA-bd"/>
</dbReference>
<evidence type="ECO:0000256" key="1">
    <source>
        <dbReference type="SAM" id="MobiDB-lite"/>
    </source>
</evidence>
<gene>
    <name evidence="2" type="ORF">UFOVP61_23</name>
</gene>
<accession>A0A6J5KUF0</accession>
<organism evidence="2">
    <name type="scientific">uncultured Caudovirales phage</name>
    <dbReference type="NCBI Taxonomy" id="2100421"/>
    <lineage>
        <taxon>Viruses</taxon>
        <taxon>Duplodnaviria</taxon>
        <taxon>Heunggongvirae</taxon>
        <taxon>Uroviricota</taxon>
        <taxon>Caudoviricetes</taxon>
        <taxon>Peduoviridae</taxon>
        <taxon>Maltschvirus</taxon>
        <taxon>Maltschvirus maltsch</taxon>
    </lineage>
</organism>
<dbReference type="Gene3D" id="2.40.50.140">
    <property type="entry name" value="Nucleic acid-binding proteins"/>
    <property type="match status" value="1"/>
</dbReference>
<dbReference type="InterPro" id="IPR012340">
    <property type="entry name" value="NA-bd_OB-fold"/>
</dbReference>
<protein>
    <recommendedName>
        <fullName evidence="3">DUF2815 family protein</fullName>
    </recommendedName>
</protein>
<proteinExistence type="predicted"/>
<dbReference type="SUPFAM" id="SSF50249">
    <property type="entry name" value="Nucleic acid-binding proteins"/>
    <property type="match status" value="1"/>
</dbReference>
<feature type="region of interest" description="Disordered" evidence="1">
    <location>
        <begin position="160"/>
        <end position="183"/>
    </location>
</feature>
<evidence type="ECO:0000313" key="2">
    <source>
        <dbReference type="EMBL" id="CAB4124623.1"/>
    </source>
</evidence>
<reference evidence="2" key="1">
    <citation type="submission" date="2020-04" db="EMBL/GenBank/DDBJ databases">
        <authorList>
            <person name="Chiriac C."/>
            <person name="Salcher M."/>
            <person name="Ghai R."/>
            <person name="Kavagutti S V."/>
        </authorList>
    </citation>
    <scope>NUCLEOTIDE SEQUENCE</scope>
</reference>
<evidence type="ECO:0008006" key="3">
    <source>
        <dbReference type="Google" id="ProtNLM"/>
    </source>
</evidence>
<dbReference type="EMBL" id="LR796184">
    <property type="protein sequence ID" value="CAB4124623.1"/>
    <property type="molecule type" value="Genomic_DNA"/>
</dbReference>
<sequence length="183" mass="19876">MLKNVRLAFPSLFEASVVGADTNAKPRFGASLLIPMDHPQIAEIKAKMLAVAKDKWKDKGQAMYNGAEKADKLALHDGDTKAQYDGFPGNLFLSANSQENARPTVINKDRTPLTAKDGVIYPGCYVNVSVDFWAQDNSYGKRINAQLRGVQFVRDGDSFSAGRPADADDFEDVTEGADAADFA</sequence>
<dbReference type="Pfam" id="PF10991">
    <property type="entry name" value="Enc34_ssDNA-bd"/>
    <property type="match status" value="1"/>
</dbReference>